<sequence length="175" mass="19004">MALVQAAVAARAASDVPPPVWNIVDASPRPTRTHLAVPAVADQGILLGYETEHLWKHSDPAWGLHLLPDPRDGNVDGPERDAVMASFLEDVVRAFNWCLTLGLRGGAPPVERAEDGTAAPFIPERCPDWVASVPPLPERLVLHEVRPELAHLPIPLDDPYLKRNIDAGTGYLTTV</sequence>
<accession>A0AAN6NDY7</accession>
<comment type="caution">
    <text evidence="1">The sequence shown here is derived from an EMBL/GenBank/DDBJ whole genome shotgun (WGS) entry which is preliminary data.</text>
</comment>
<organism evidence="1 2">
    <name type="scientific">Diplogelasinospora grovesii</name>
    <dbReference type="NCBI Taxonomy" id="303347"/>
    <lineage>
        <taxon>Eukaryota</taxon>
        <taxon>Fungi</taxon>
        <taxon>Dikarya</taxon>
        <taxon>Ascomycota</taxon>
        <taxon>Pezizomycotina</taxon>
        <taxon>Sordariomycetes</taxon>
        <taxon>Sordariomycetidae</taxon>
        <taxon>Sordariales</taxon>
        <taxon>Diplogelasinosporaceae</taxon>
        <taxon>Diplogelasinospora</taxon>
    </lineage>
</organism>
<dbReference type="AlphaFoldDB" id="A0AAN6NDY7"/>
<evidence type="ECO:0000313" key="2">
    <source>
        <dbReference type="Proteomes" id="UP001303473"/>
    </source>
</evidence>
<protein>
    <submittedName>
        <fullName evidence="1">Uncharacterized protein</fullName>
    </submittedName>
</protein>
<reference evidence="2" key="1">
    <citation type="journal article" date="2023" name="Mol. Phylogenet. Evol.">
        <title>Genome-scale phylogeny and comparative genomics of the fungal order Sordariales.</title>
        <authorList>
            <person name="Hensen N."/>
            <person name="Bonometti L."/>
            <person name="Westerberg I."/>
            <person name="Brannstrom I.O."/>
            <person name="Guillou S."/>
            <person name="Cros-Aarteil S."/>
            <person name="Calhoun S."/>
            <person name="Haridas S."/>
            <person name="Kuo A."/>
            <person name="Mondo S."/>
            <person name="Pangilinan J."/>
            <person name="Riley R."/>
            <person name="LaButti K."/>
            <person name="Andreopoulos B."/>
            <person name="Lipzen A."/>
            <person name="Chen C."/>
            <person name="Yan M."/>
            <person name="Daum C."/>
            <person name="Ng V."/>
            <person name="Clum A."/>
            <person name="Steindorff A."/>
            <person name="Ohm R.A."/>
            <person name="Martin F."/>
            <person name="Silar P."/>
            <person name="Natvig D.O."/>
            <person name="Lalanne C."/>
            <person name="Gautier V."/>
            <person name="Ament-Velasquez S.L."/>
            <person name="Kruys A."/>
            <person name="Hutchinson M.I."/>
            <person name="Powell A.J."/>
            <person name="Barry K."/>
            <person name="Miller A.N."/>
            <person name="Grigoriev I.V."/>
            <person name="Debuchy R."/>
            <person name="Gladieux P."/>
            <person name="Hiltunen Thoren M."/>
            <person name="Johannesson H."/>
        </authorList>
    </citation>
    <scope>NUCLEOTIDE SEQUENCE [LARGE SCALE GENOMIC DNA]</scope>
    <source>
        <strain evidence="2">CBS 340.73</strain>
    </source>
</reference>
<dbReference type="Proteomes" id="UP001303473">
    <property type="component" value="Unassembled WGS sequence"/>
</dbReference>
<proteinExistence type="predicted"/>
<evidence type="ECO:0000313" key="1">
    <source>
        <dbReference type="EMBL" id="KAK3943695.1"/>
    </source>
</evidence>
<name>A0AAN6NDY7_9PEZI</name>
<dbReference type="EMBL" id="MU853764">
    <property type="protein sequence ID" value="KAK3943695.1"/>
    <property type="molecule type" value="Genomic_DNA"/>
</dbReference>
<gene>
    <name evidence="1" type="ORF">QBC46DRAFT_351274</name>
</gene>
<keyword evidence="2" id="KW-1185">Reference proteome</keyword>